<protein>
    <submittedName>
        <fullName evidence="9">Outer membrane protein transport protein</fullName>
    </submittedName>
</protein>
<gene>
    <name evidence="9" type="ORF">L2737_20140</name>
</gene>
<accession>A0ABT0KW53</accession>
<keyword evidence="3" id="KW-1134">Transmembrane beta strand</keyword>
<comment type="subcellular location">
    <subcellularLocation>
        <location evidence="1">Cell outer membrane</location>
        <topology evidence="1">Multi-pass membrane protein</topology>
    </subcellularLocation>
</comment>
<organism evidence="9 10">
    <name type="scientific">Shewanella electrodiphila</name>
    <dbReference type="NCBI Taxonomy" id="934143"/>
    <lineage>
        <taxon>Bacteria</taxon>
        <taxon>Pseudomonadati</taxon>
        <taxon>Pseudomonadota</taxon>
        <taxon>Gammaproteobacteria</taxon>
        <taxon>Alteromonadales</taxon>
        <taxon>Shewanellaceae</taxon>
        <taxon>Shewanella</taxon>
    </lineage>
</organism>
<sequence length="423" mass="45534">MTKFNKTLLAVAVTLASTQSMAAGFQLNSQSATGIGRAMAGDAIIADNASVLSRNPAAMALFDEKTLSIGASYADVNVEVSDVQYDTILGGTNHLGSIDNAAEAKLIPNFYYISPINDKWAYGVAAFSNYGTGTDLSSLNSGHDFNTPIDLLGNTEVTTINFNASVSYRINDSLSLGLGLDAVYGSGTLTRNGNIDIGLGDMPLNLVDVDADGWAVGGIVGLAYEFNENNRIGLSYRYSPQMEASGDIMYNPSVLFPQNFDSIEIPIADIAQLAGFHQLTDKFAIHYTAQWTQWSSFDNISVVDGDLGTANDVIKHYNWKDSWFLSLGATYDINETWTVRAGIASDQGVVGEVSSLSIPDSDRMWYSAGFTYNLSNKSSIDFGYTLVAGEKVHVLEDSALVGQVSAYTESGANYFSLQYNHTF</sequence>
<evidence type="ECO:0000256" key="2">
    <source>
        <dbReference type="ARBA" id="ARBA00008163"/>
    </source>
</evidence>
<name>A0ABT0KW53_9GAMM</name>
<dbReference type="SUPFAM" id="SSF56935">
    <property type="entry name" value="Porins"/>
    <property type="match status" value="1"/>
</dbReference>
<keyword evidence="10" id="KW-1185">Reference proteome</keyword>
<dbReference type="PANTHER" id="PTHR35093">
    <property type="entry name" value="OUTER MEMBRANE PROTEIN NMB0088-RELATED"/>
    <property type="match status" value="1"/>
</dbReference>
<evidence type="ECO:0000313" key="9">
    <source>
        <dbReference type="EMBL" id="MCL1047615.1"/>
    </source>
</evidence>
<evidence type="ECO:0000256" key="6">
    <source>
        <dbReference type="ARBA" id="ARBA00023136"/>
    </source>
</evidence>
<feature type="chain" id="PRO_5047174910" evidence="8">
    <location>
        <begin position="23"/>
        <end position="423"/>
    </location>
</feature>
<keyword evidence="4" id="KW-0812">Transmembrane</keyword>
<keyword evidence="6" id="KW-0472">Membrane</keyword>
<evidence type="ECO:0000256" key="4">
    <source>
        <dbReference type="ARBA" id="ARBA00022692"/>
    </source>
</evidence>
<keyword evidence="5 8" id="KW-0732">Signal</keyword>
<comment type="caution">
    <text evidence="9">The sequence shown here is derived from an EMBL/GenBank/DDBJ whole genome shotgun (WGS) entry which is preliminary data.</text>
</comment>
<dbReference type="Proteomes" id="UP001202134">
    <property type="component" value="Unassembled WGS sequence"/>
</dbReference>
<evidence type="ECO:0000256" key="8">
    <source>
        <dbReference type="SAM" id="SignalP"/>
    </source>
</evidence>
<dbReference type="PANTHER" id="PTHR35093:SF1">
    <property type="entry name" value="OUTER MEMBRANE LONG-CHAIN FATTY ACID RECEPTOR FADL FAMILY"/>
    <property type="match status" value="1"/>
</dbReference>
<keyword evidence="7" id="KW-0998">Cell outer membrane</keyword>
<evidence type="ECO:0000256" key="7">
    <source>
        <dbReference type="ARBA" id="ARBA00023237"/>
    </source>
</evidence>
<reference evidence="9 10" key="1">
    <citation type="submission" date="2022-01" db="EMBL/GenBank/DDBJ databases">
        <title>Whole genome-based taxonomy of the Shewanellaceae.</title>
        <authorList>
            <person name="Martin-Rodriguez A.J."/>
        </authorList>
    </citation>
    <scope>NUCLEOTIDE SEQUENCE [LARGE SCALE GENOMIC DNA]</scope>
    <source>
        <strain evidence="9 10">DSM 24955</strain>
    </source>
</reference>
<dbReference type="Pfam" id="PF03349">
    <property type="entry name" value="Toluene_X"/>
    <property type="match status" value="1"/>
</dbReference>
<feature type="signal peptide" evidence="8">
    <location>
        <begin position="1"/>
        <end position="22"/>
    </location>
</feature>
<evidence type="ECO:0000256" key="3">
    <source>
        <dbReference type="ARBA" id="ARBA00022452"/>
    </source>
</evidence>
<dbReference type="InterPro" id="IPR005017">
    <property type="entry name" value="OMPP1/FadL/TodX"/>
</dbReference>
<comment type="similarity">
    <text evidence="2">Belongs to the OmpP1/FadL family.</text>
</comment>
<proteinExistence type="inferred from homology"/>
<evidence type="ECO:0000256" key="1">
    <source>
        <dbReference type="ARBA" id="ARBA00004571"/>
    </source>
</evidence>
<dbReference type="Gene3D" id="2.40.160.60">
    <property type="entry name" value="Outer membrane protein transport protein (OMPP1/FadL/TodX)"/>
    <property type="match status" value="1"/>
</dbReference>
<dbReference type="RefSeq" id="WP_248956926.1">
    <property type="nucleotide sequence ID" value="NZ_JAKIKU010000016.1"/>
</dbReference>
<evidence type="ECO:0000313" key="10">
    <source>
        <dbReference type="Proteomes" id="UP001202134"/>
    </source>
</evidence>
<evidence type="ECO:0000256" key="5">
    <source>
        <dbReference type="ARBA" id="ARBA00022729"/>
    </source>
</evidence>
<dbReference type="EMBL" id="JAKIKU010000016">
    <property type="protein sequence ID" value="MCL1047615.1"/>
    <property type="molecule type" value="Genomic_DNA"/>
</dbReference>